<evidence type="ECO:0000313" key="2">
    <source>
        <dbReference type="EMBL" id="GJT78886.1"/>
    </source>
</evidence>
<reference evidence="2" key="2">
    <citation type="submission" date="2022-01" db="EMBL/GenBank/DDBJ databases">
        <authorList>
            <person name="Yamashiro T."/>
            <person name="Shiraishi A."/>
            <person name="Satake H."/>
            <person name="Nakayama K."/>
        </authorList>
    </citation>
    <scope>NUCLEOTIDE SEQUENCE</scope>
</reference>
<evidence type="ECO:0000313" key="3">
    <source>
        <dbReference type="Proteomes" id="UP001151760"/>
    </source>
</evidence>
<accession>A0ABQ5GTA0</accession>
<proteinExistence type="predicted"/>
<organism evidence="2 3">
    <name type="scientific">Tanacetum coccineum</name>
    <dbReference type="NCBI Taxonomy" id="301880"/>
    <lineage>
        <taxon>Eukaryota</taxon>
        <taxon>Viridiplantae</taxon>
        <taxon>Streptophyta</taxon>
        <taxon>Embryophyta</taxon>
        <taxon>Tracheophyta</taxon>
        <taxon>Spermatophyta</taxon>
        <taxon>Magnoliopsida</taxon>
        <taxon>eudicotyledons</taxon>
        <taxon>Gunneridae</taxon>
        <taxon>Pentapetalae</taxon>
        <taxon>asterids</taxon>
        <taxon>campanulids</taxon>
        <taxon>Asterales</taxon>
        <taxon>Asteraceae</taxon>
        <taxon>Asteroideae</taxon>
        <taxon>Anthemideae</taxon>
        <taxon>Anthemidinae</taxon>
        <taxon>Tanacetum</taxon>
    </lineage>
</organism>
<protein>
    <recommendedName>
        <fullName evidence="1">Retrovirus-related Pol polyprotein from transposon TNT 1-94-like beta-barrel domain-containing protein</fullName>
    </recommendedName>
</protein>
<dbReference type="Proteomes" id="UP001151760">
    <property type="component" value="Unassembled WGS sequence"/>
</dbReference>
<sequence>MGKMLFSPQPAGFRDQQEMLLNIPPKTVDHTCLKDLTMLINKADSGIFDSGYSRHMTGNKSFLTDYEEIDSGFITFGGTPKGGKITRKGKIRTGKLDFEDVYVVKELNFNLFSVS</sequence>
<dbReference type="InterPro" id="IPR054722">
    <property type="entry name" value="PolX-like_BBD"/>
</dbReference>
<dbReference type="EMBL" id="BQNB010018844">
    <property type="protein sequence ID" value="GJT78886.1"/>
    <property type="molecule type" value="Genomic_DNA"/>
</dbReference>
<reference evidence="2" key="1">
    <citation type="journal article" date="2022" name="Int. J. Mol. Sci.">
        <title>Draft Genome of Tanacetum Coccineum: Genomic Comparison of Closely Related Tanacetum-Family Plants.</title>
        <authorList>
            <person name="Yamashiro T."/>
            <person name="Shiraishi A."/>
            <person name="Nakayama K."/>
            <person name="Satake H."/>
        </authorList>
    </citation>
    <scope>NUCLEOTIDE SEQUENCE</scope>
</reference>
<gene>
    <name evidence="2" type="ORF">Tco_1045611</name>
</gene>
<name>A0ABQ5GTA0_9ASTR</name>
<keyword evidence="3" id="KW-1185">Reference proteome</keyword>
<dbReference type="Pfam" id="PF22936">
    <property type="entry name" value="Pol_BBD"/>
    <property type="match status" value="1"/>
</dbReference>
<feature type="domain" description="Retrovirus-related Pol polyprotein from transposon TNT 1-94-like beta-barrel" evidence="1">
    <location>
        <begin position="47"/>
        <end position="115"/>
    </location>
</feature>
<evidence type="ECO:0000259" key="1">
    <source>
        <dbReference type="Pfam" id="PF22936"/>
    </source>
</evidence>
<comment type="caution">
    <text evidence="2">The sequence shown here is derived from an EMBL/GenBank/DDBJ whole genome shotgun (WGS) entry which is preliminary data.</text>
</comment>